<feature type="transmembrane region" description="Helical" evidence="1">
    <location>
        <begin position="180"/>
        <end position="195"/>
    </location>
</feature>
<feature type="transmembrane region" description="Helical" evidence="1">
    <location>
        <begin position="248"/>
        <end position="271"/>
    </location>
</feature>
<dbReference type="Proteomes" id="UP000245369">
    <property type="component" value="Chromosome"/>
</dbReference>
<feature type="transmembrane region" description="Helical" evidence="1">
    <location>
        <begin position="225"/>
        <end position="241"/>
    </location>
</feature>
<keyword evidence="1" id="KW-0812">Transmembrane</keyword>
<gene>
    <name evidence="2" type="ORF">DK182_10340</name>
</gene>
<sequence>MIFSIAFYQGETIVANKQEEHITYSRRQADEVKSANSRPTKAKARTSYSIAVASNHRFYIFLFSLVMGLTSVANPLLTDFANPTQMVHLYTGQMMSHGHLPYLDTFATGGFLFYALIALSYFLGSSLWLMVVEFLAFYMSGIYFYKIISFLTSKTDMGMTFTAIFYLLNLALGFGGLYPIQWAFPFILNALWFLTKYFAGHINDEAFIIYGFFGTLAALIDPRSLIFWGLSFIIIGIYNFLQRHFARGFYQLLCMIFGAILVYYTVGFFVLNMGNLSDYVTQALFYNFKVFAVGSDSLLITLPYQILVLAGSGLLLGLFGFFGHLGRVLEFKTVKWLSFFTLIFSLIIGIFSQSYFVFSLLLALPFGLILTALVINDRINEGADGNQKETGGTHRRKRTTHESQGGYWATFAKGHFQLPVLVMIVGIATPIVLGVLSVNTNRERKNISNYLKANTSDSSIIYVWDKSSKIYLDTGLQSTSQFPNPVVNTSTKTNSQKRNDDVLQAKARYVVVNKSEKIPSEVSSFLKSNYKKISLDNSDHFTLYQKK</sequence>
<keyword evidence="1" id="KW-1133">Transmembrane helix</keyword>
<organism evidence="2 3">
    <name type="scientific">Streptococcus sobrinus</name>
    <dbReference type="NCBI Taxonomy" id="1310"/>
    <lineage>
        <taxon>Bacteria</taxon>
        <taxon>Bacillati</taxon>
        <taxon>Bacillota</taxon>
        <taxon>Bacilli</taxon>
        <taxon>Lactobacillales</taxon>
        <taxon>Streptococcaceae</taxon>
        <taxon>Streptococcus</taxon>
    </lineage>
</organism>
<evidence type="ECO:0000256" key="1">
    <source>
        <dbReference type="SAM" id="Phobius"/>
    </source>
</evidence>
<reference evidence="2 3" key="1">
    <citation type="submission" date="2018-05" db="EMBL/GenBank/DDBJ databases">
        <title>Complete genome sequences of Streptococcus sobrinus.</title>
        <authorList>
            <person name="Sales M."/>
            <person name="Jensen P.A."/>
        </authorList>
    </citation>
    <scope>NUCLEOTIDE SEQUENCE [LARGE SCALE GENOMIC DNA]</scope>
    <source>
        <strain evidence="2 3">SL1</strain>
    </source>
</reference>
<feature type="transmembrane region" description="Helical" evidence="1">
    <location>
        <begin position="202"/>
        <end position="219"/>
    </location>
</feature>
<feature type="transmembrane region" description="Helical" evidence="1">
    <location>
        <begin position="334"/>
        <end position="351"/>
    </location>
</feature>
<feature type="transmembrane region" description="Helical" evidence="1">
    <location>
        <begin position="418"/>
        <end position="438"/>
    </location>
</feature>
<evidence type="ECO:0000313" key="3">
    <source>
        <dbReference type="Proteomes" id="UP000245369"/>
    </source>
</evidence>
<protein>
    <submittedName>
        <fullName evidence="2">DUF2079 domain-containing protein</fullName>
    </submittedName>
</protein>
<feature type="transmembrane region" description="Helical" evidence="1">
    <location>
        <begin position="58"/>
        <end position="81"/>
    </location>
</feature>
<name>A0ABN5LQR5_9STRE</name>
<proteinExistence type="predicted"/>
<dbReference type="RefSeq" id="WP_019795387.1">
    <property type="nucleotide sequence ID" value="NZ_CP029490.1"/>
</dbReference>
<keyword evidence="3" id="KW-1185">Reference proteome</keyword>
<feature type="transmembrane region" description="Helical" evidence="1">
    <location>
        <begin position="302"/>
        <end position="322"/>
    </location>
</feature>
<feature type="transmembrane region" description="Helical" evidence="1">
    <location>
        <begin position="127"/>
        <end position="145"/>
    </location>
</feature>
<feature type="transmembrane region" description="Helical" evidence="1">
    <location>
        <begin position="102"/>
        <end position="121"/>
    </location>
</feature>
<evidence type="ECO:0000313" key="2">
    <source>
        <dbReference type="EMBL" id="AWN21687.1"/>
    </source>
</evidence>
<keyword evidence="1" id="KW-0472">Membrane</keyword>
<accession>A0ABN5LQR5</accession>
<dbReference type="EMBL" id="CP029490">
    <property type="protein sequence ID" value="AWN21687.1"/>
    <property type="molecule type" value="Genomic_DNA"/>
</dbReference>
<dbReference type="GeneID" id="93924901"/>